<dbReference type="InterPro" id="IPR012501">
    <property type="entry name" value="Vps54_C"/>
</dbReference>
<keyword evidence="4" id="KW-0653">Protein transport</keyword>
<feature type="domain" description="Vacuolar protein sorting-associated protein 54 C-terminal" evidence="7">
    <location>
        <begin position="2"/>
        <end position="126"/>
    </location>
</feature>
<comment type="similarity">
    <text evidence="2">Belongs to the VPS54 family.</text>
</comment>
<dbReference type="AlphaFoldDB" id="A0A453AHG8"/>
<dbReference type="GO" id="GO:0019905">
    <property type="term" value="F:syntaxin binding"/>
    <property type="evidence" value="ECO:0007669"/>
    <property type="project" value="TreeGrafter"/>
</dbReference>
<sequence length="194" mass="22250">GLILLKMLSEYVDISKCLPSLSFEVVQRVVEILKHFNTRTCQLVLGAGAMQVSGLKSITSKHLALASQIISFVHSLIPDIRRVLFLKIPEARKHLLMSELDRVTQQDYKVHRDEIHTKLVQIMRERLLANLRKLPQIVESWNGPDDNDSQPSLFAKAVTKEVTYLHRILSQILLEVDLQAIFRQVVQIFHSHIT</sequence>
<dbReference type="Pfam" id="PF07928">
    <property type="entry name" value="Vps54"/>
    <property type="match status" value="1"/>
</dbReference>
<keyword evidence="9" id="KW-1185">Reference proteome</keyword>
<dbReference type="GO" id="GO:0000938">
    <property type="term" value="C:GARP complex"/>
    <property type="evidence" value="ECO:0007669"/>
    <property type="project" value="InterPro"/>
</dbReference>
<reference evidence="9" key="2">
    <citation type="journal article" date="2017" name="Nat. Plants">
        <title>The Aegilops tauschii genome reveals multiple impacts of transposons.</title>
        <authorList>
            <person name="Zhao G."/>
            <person name="Zou C."/>
            <person name="Li K."/>
            <person name="Wang K."/>
            <person name="Li T."/>
            <person name="Gao L."/>
            <person name="Zhang X."/>
            <person name="Wang H."/>
            <person name="Yang Z."/>
            <person name="Liu X."/>
            <person name="Jiang W."/>
            <person name="Mao L."/>
            <person name="Kong X."/>
            <person name="Jiao Y."/>
            <person name="Jia J."/>
        </authorList>
    </citation>
    <scope>NUCLEOTIDE SEQUENCE [LARGE SCALE GENOMIC DNA]</scope>
    <source>
        <strain evidence="9">cv. AL8/78</strain>
    </source>
</reference>
<evidence type="ECO:0000256" key="1">
    <source>
        <dbReference type="ARBA" id="ARBA00004601"/>
    </source>
</evidence>
<name>A0A453AHG8_AEGTS</name>
<evidence type="ECO:0000256" key="6">
    <source>
        <dbReference type="ARBA" id="ARBA00023054"/>
    </source>
</evidence>
<dbReference type="Gene3D" id="6.10.250.860">
    <property type="match status" value="1"/>
</dbReference>
<evidence type="ECO:0000313" key="8">
    <source>
        <dbReference type="EnsemblPlants" id="AET2Gv20136700.27"/>
    </source>
</evidence>
<keyword evidence="5" id="KW-0333">Golgi apparatus</keyword>
<evidence type="ECO:0000259" key="7">
    <source>
        <dbReference type="Pfam" id="PF07928"/>
    </source>
</evidence>
<keyword evidence="3" id="KW-0813">Transport</keyword>
<evidence type="ECO:0000256" key="4">
    <source>
        <dbReference type="ARBA" id="ARBA00022927"/>
    </source>
</evidence>
<accession>A0A453AHG8</accession>
<reference evidence="8" key="4">
    <citation type="submission" date="2019-03" db="UniProtKB">
        <authorList>
            <consortium name="EnsemblPlants"/>
        </authorList>
    </citation>
    <scope>IDENTIFICATION</scope>
</reference>
<reference evidence="8" key="3">
    <citation type="journal article" date="2017" name="Nature">
        <title>Genome sequence of the progenitor of the wheat D genome Aegilops tauschii.</title>
        <authorList>
            <person name="Luo M.C."/>
            <person name="Gu Y.Q."/>
            <person name="Puiu D."/>
            <person name="Wang H."/>
            <person name="Twardziok S.O."/>
            <person name="Deal K.R."/>
            <person name="Huo N."/>
            <person name="Zhu T."/>
            <person name="Wang L."/>
            <person name="Wang Y."/>
            <person name="McGuire P.E."/>
            <person name="Liu S."/>
            <person name="Long H."/>
            <person name="Ramasamy R.K."/>
            <person name="Rodriguez J.C."/>
            <person name="Van S.L."/>
            <person name="Yuan L."/>
            <person name="Wang Z."/>
            <person name="Xia Z."/>
            <person name="Xiao L."/>
            <person name="Anderson O.D."/>
            <person name="Ouyang S."/>
            <person name="Liang Y."/>
            <person name="Zimin A.V."/>
            <person name="Pertea G."/>
            <person name="Qi P."/>
            <person name="Bennetzen J.L."/>
            <person name="Dai X."/>
            <person name="Dawson M.W."/>
            <person name="Muller H.G."/>
            <person name="Kugler K."/>
            <person name="Rivarola-Duarte L."/>
            <person name="Spannagl M."/>
            <person name="Mayer K.F.X."/>
            <person name="Lu F.H."/>
            <person name="Bevan M.W."/>
            <person name="Leroy P."/>
            <person name="Li P."/>
            <person name="You F.M."/>
            <person name="Sun Q."/>
            <person name="Liu Z."/>
            <person name="Lyons E."/>
            <person name="Wicker T."/>
            <person name="Salzberg S.L."/>
            <person name="Devos K.M."/>
            <person name="Dvorak J."/>
        </authorList>
    </citation>
    <scope>NUCLEOTIDE SEQUENCE [LARGE SCALE GENOMIC DNA]</scope>
    <source>
        <strain evidence="8">cv. AL8/78</strain>
    </source>
</reference>
<dbReference type="GO" id="GO:0042147">
    <property type="term" value="P:retrograde transport, endosome to Golgi"/>
    <property type="evidence" value="ECO:0007669"/>
    <property type="project" value="InterPro"/>
</dbReference>
<comment type="subcellular location">
    <subcellularLocation>
        <location evidence="1">Golgi apparatus</location>
        <location evidence="1">trans-Golgi network</location>
    </subcellularLocation>
</comment>
<reference evidence="8" key="5">
    <citation type="journal article" date="2021" name="G3 (Bethesda)">
        <title>Aegilops tauschii genome assembly Aet v5.0 features greater sequence contiguity and improved annotation.</title>
        <authorList>
            <person name="Wang L."/>
            <person name="Zhu T."/>
            <person name="Rodriguez J.C."/>
            <person name="Deal K.R."/>
            <person name="Dubcovsky J."/>
            <person name="McGuire P.E."/>
            <person name="Lux T."/>
            <person name="Spannagl M."/>
            <person name="Mayer K.F.X."/>
            <person name="Baldrich P."/>
            <person name="Meyers B.C."/>
            <person name="Huo N."/>
            <person name="Gu Y.Q."/>
            <person name="Zhou H."/>
            <person name="Devos K.M."/>
            <person name="Bennetzen J.L."/>
            <person name="Unver T."/>
            <person name="Budak H."/>
            <person name="Gulick P.J."/>
            <person name="Galiba G."/>
            <person name="Kalapos B."/>
            <person name="Nelson D.R."/>
            <person name="Li P."/>
            <person name="You F.M."/>
            <person name="Luo M.C."/>
            <person name="Dvorak J."/>
        </authorList>
    </citation>
    <scope>NUCLEOTIDE SEQUENCE [LARGE SCALE GENOMIC DNA]</scope>
    <source>
        <strain evidence="8">cv. AL8/78</strain>
    </source>
</reference>
<keyword evidence="6" id="KW-0175">Coiled coil</keyword>
<dbReference type="Gramene" id="AET2Gv20136700.27">
    <property type="protein sequence ID" value="AET2Gv20136700.27"/>
    <property type="gene ID" value="AET2Gv20136700"/>
</dbReference>
<proteinExistence type="inferred from homology"/>
<dbReference type="GO" id="GO:0006896">
    <property type="term" value="P:Golgi to vacuole transport"/>
    <property type="evidence" value="ECO:0007669"/>
    <property type="project" value="TreeGrafter"/>
</dbReference>
<dbReference type="GO" id="GO:0015031">
    <property type="term" value="P:protein transport"/>
    <property type="evidence" value="ECO:0007669"/>
    <property type="project" value="UniProtKB-KW"/>
</dbReference>
<dbReference type="PANTHER" id="PTHR12965">
    <property type="entry name" value="VACUOLAR PROTEIN SORTING 54"/>
    <property type="match status" value="1"/>
</dbReference>
<dbReference type="PANTHER" id="PTHR12965:SF0">
    <property type="entry name" value="VACUOLAR PROTEIN SORTING-ASSOCIATED PROTEIN 54"/>
    <property type="match status" value="1"/>
</dbReference>
<evidence type="ECO:0000313" key="9">
    <source>
        <dbReference type="Proteomes" id="UP000015105"/>
    </source>
</evidence>
<evidence type="ECO:0000256" key="5">
    <source>
        <dbReference type="ARBA" id="ARBA00023034"/>
    </source>
</evidence>
<protein>
    <recommendedName>
        <fullName evidence="7">Vacuolar protein sorting-associated protein 54 C-terminal domain-containing protein</fullName>
    </recommendedName>
</protein>
<dbReference type="Proteomes" id="UP000015105">
    <property type="component" value="Chromosome 2D"/>
</dbReference>
<dbReference type="InterPro" id="IPR039745">
    <property type="entry name" value="Vps54"/>
</dbReference>
<organism evidence="8 9">
    <name type="scientific">Aegilops tauschii subsp. strangulata</name>
    <name type="common">Goatgrass</name>
    <dbReference type="NCBI Taxonomy" id="200361"/>
    <lineage>
        <taxon>Eukaryota</taxon>
        <taxon>Viridiplantae</taxon>
        <taxon>Streptophyta</taxon>
        <taxon>Embryophyta</taxon>
        <taxon>Tracheophyta</taxon>
        <taxon>Spermatophyta</taxon>
        <taxon>Magnoliopsida</taxon>
        <taxon>Liliopsida</taxon>
        <taxon>Poales</taxon>
        <taxon>Poaceae</taxon>
        <taxon>BOP clade</taxon>
        <taxon>Pooideae</taxon>
        <taxon>Triticodae</taxon>
        <taxon>Triticeae</taxon>
        <taxon>Triticinae</taxon>
        <taxon>Aegilops</taxon>
    </lineage>
</organism>
<evidence type="ECO:0000256" key="2">
    <source>
        <dbReference type="ARBA" id="ARBA00009150"/>
    </source>
</evidence>
<dbReference type="EnsemblPlants" id="AET2Gv20136700.27">
    <property type="protein sequence ID" value="AET2Gv20136700.27"/>
    <property type="gene ID" value="AET2Gv20136700"/>
</dbReference>
<reference evidence="9" key="1">
    <citation type="journal article" date="2014" name="Science">
        <title>Ancient hybridizations among the ancestral genomes of bread wheat.</title>
        <authorList>
            <consortium name="International Wheat Genome Sequencing Consortium,"/>
            <person name="Marcussen T."/>
            <person name="Sandve S.R."/>
            <person name="Heier L."/>
            <person name="Spannagl M."/>
            <person name="Pfeifer M."/>
            <person name="Jakobsen K.S."/>
            <person name="Wulff B.B."/>
            <person name="Steuernagel B."/>
            <person name="Mayer K.F."/>
            <person name="Olsen O.A."/>
        </authorList>
    </citation>
    <scope>NUCLEOTIDE SEQUENCE [LARGE SCALE GENOMIC DNA]</scope>
    <source>
        <strain evidence="9">cv. AL8/78</strain>
    </source>
</reference>
<dbReference type="GO" id="GO:0005829">
    <property type="term" value="C:cytosol"/>
    <property type="evidence" value="ECO:0007669"/>
    <property type="project" value="GOC"/>
</dbReference>
<evidence type="ECO:0000256" key="3">
    <source>
        <dbReference type="ARBA" id="ARBA00022448"/>
    </source>
</evidence>